<dbReference type="PANTHER" id="PTHR47691:SF3">
    <property type="entry name" value="HTH-TYPE TRANSCRIPTIONAL REGULATOR RV0890C-RELATED"/>
    <property type="match status" value="1"/>
</dbReference>
<evidence type="ECO:0000313" key="3">
    <source>
        <dbReference type="EMBL" id="MCQ8774392.1"/>
    </source>
</evidence>
<dbReference type="Pfam" id="PF03704">
    <property type="entry name" value="BTAD"/>
    <property type="match status" value="1"/>
</dbReference>
<name>A0A9X2LN92_9ACTN</name>
<dbReference type="PANTHER" id="PTHR47691">
    <property type="entry name" value="REGULATOR-RELATED"/>
    <property type="match status" value="1"/>
</dbReference>
<organism evidence="3 4">
    <name type="scientific">Streptomyces telluris</name>
    <dbReference type="NCBI Taxonomy" id="2720021"/>
    <lineage>
        <taxon>Bacteria</taxon>
        <taxon>Bacillati</taxon>
        <taxon>Actinomycetota</taxon>
        <taxon>Actinomycetes</taxon>
        <taxon>Kitasatosporales</taxon>
        <taxon>Streptomycetaceae</taxon>
        <taxon>Streptomyces</taxon>
    </lineage>
</organism>
<dbReference type="AlphaFoldDB" id="A0A9X2LN92"/>
<dbReference type="InterPro" id="IPR005158">
    <property type="entry name" value="BTAD"/>
</dbReference>
<reference evidence="3" key="1">
    <citation type="submission" date="2022-06" db="EMBL/GenBank/DDBJ databases">
        <title>WGS of actinobacteria.</title>
        <authorList>
            <person name="Thawai C."/>
        </authorList>
    </citation>
    <scope>NUCLEOTIDE SEQUENCE</scope>
    <source>
        <strain evidence="3">AA8</strain>
    </source>
</reference>
<dbReference type="EMBL" id="JANIID010000043">
    <property type="protein sequence ID" value="MCQ8774392.1"/>
    <property type="molecule type" value="Genomic_DNA"/>
</dbReference>
<dbReference type="GO" id="GO:0000160">
    <property type="term" value="P:phosphorelay signal transduction system"/>
    <property type="evidence" value="ECO:0007669"/>
    <property type="project" value="UniProtKB-KW"/>
</dbReference>
<sequence length="1118" mass="118323">MAIDLMLLCRVSYRDQEVTAPRLRGLLALLASELRTGCSTGFLVDGLWADGRPQNPVKALQTVVARARGLLGAGVVAGTATGYRLVLGEEQVDSSAVLLRAAAGGERLRAGDLVAALAEAEAGLALWDAGGTGGGASGGSGGSGVRCERETPGDPVSVLRAERAPAYRSLVRIRALALARLGRRTEAAGPLTHLVRDLPRDEEVLLELLRCQAATAGTATALAAYEGYRRGLREELGADPGPALQDMHQELLRGASPAVRHGLAHDPNPLLGRDPDIAAVAGLMRASRVTSIVGPGGLGKTRLAHAVSREAEQRVVHLVGLAGISRDAEVAGEVASALGVGESLRLHTLSPAVPADVLTGIVGVLGPGPALLVLDNCEHVIGGVAQLVQALVSVAGDLRVLTTSRAPLGISAESVYLLPELDLPTITELFRQRARAARPGAELPAGTVTGLCRRLDGLPLAAELAAARVRVMTVGEISDRLADRFALLRGGARDAPPRHRTLHAVVDWSWNLLDGAGQAALRALSVFPSGFTADAARKLLDDEELSGGLFRDGEMLEVLTDLVDQSLVKVVDTASGARFAMLETIREFCTAQRARSGEDDWVTRQYMAWARDFGIRHHDALFKADPCETAPCGTDPCGTDSCGTAPCRTGPFGAWERIRAEQDNLVQALRLGLAREDGATVAATTAVLATLWTTEANYARLLPLAQDAGPLLSHFRPGPGFVEVTRTAAAMCATSLFLGFGPGPARTLVALRRLPPASPATLVGAVSTVLCAVPRLLDPDHSVLHALCDRNEPLLAGAANCAASLVWENACDPERALSAAQRMLEAFKGLRIPWIQVLAPARMARLCLRAEQGHQALHHLHSALQTLEKLGVHGDPVGIRWGMALAHLHTGDLDAAEHWVAQATLTQPQETPDVRSPGLGIRAEIALARGDTETGLRLWRRAAEGARSSTGPVFDIETDLEPWALEVQAAAVTAHARYSRPGLVEDLTRTLQDRLPTLLAPPATTPSRPERAPANLPLCGALLLALGMTDLDHGRRTGNTRRTRSGTRLIALAERFRYLRIFQPTMSGELSRQAAEQADKAAYTEAASAYAALDGDALLATALTALRQRQQDRGLKPL</sequence>
<accession>A0A9X2LN92</accession>
<feature type="domain" description="Bacterial transcriptional activator" evidence="2">
    <location>
        <begin position="92"/>
        <end position="252"/>
    </location>
</feature>
<evidence type="ECO:0000313" key="4">
    <source>
        <dbReference type="Proteomes" id="UP001142374"/>
    </source>
</evidence>
<dbReference type="InterPro" id="IPR011990">
    <property type="entry name" value="TPR-like_helical_dom_sf"/>
</dbReference>
<proteinExistence type="predicted"/>
<dbReference type="SUPFAM" id="SSF52540">
    <property type="entry name" value="P-loop containing nucleoside triphosphate hydrolases"/>
    <property type="match status" value="1"/>
</dbReference>
<dbReference type="InterPro" id="IPR036388">
    <property type="entry name" value="WH-like_DNA-bd_sf"/>
</dbReference>
<evidence type="ECO:0000259" key="2">
    <source>
        <dbReference type="SMART" id="SM01043"/>
    </source>
</evidence>
<dbReference type="Gene3D" id="1.25.40.10">
    <property type="entry name" value="Tetratricopeptide repeat domain"/>
    <property type="match status" value="2"/>
</dbReference>
<dbReference type="SMART" id="SM01043">
    <property type="entry name" value="BTAD"/>
    <property type="match status" value="1"/>
</dbReference>
<dbReference type="InterPro" id="IPR027417">
    <property type="entry name" value="P-loop_NTPase"/>
</dbReference>
<dbReference type="Proteomes" id="UP001142374">
    <property type="component" value="Unassembled WGS sequence"/>
</dbReference>
<evidence type="ECO:0000256" key="1">
    <source>
        <dbReference type="ARBA" id="ARBA00023012"/>
    </source>
</evidence>
<protein>
    <submittedName>
        <fullName evidence="3">AfsR/SARP family transcriptional regulator</fullName>
    </submittedName>
</protein>
<keyword evidence="4" id="KW-1185">Reference proteome</keyword>
<gene>
    <name evidence="3" type="ORF">NQU55_32210</name>
</gene>
<keyword evidence="1" id="KW-0902">Two-component regulatory system</keyword>
<dbReference type="Gene3D" id="1.10.10.10">
    <property type="entry name" value="Winged helix-like DNA-binding domain superfamily/Winged helix DNA-binding domain"/>
    <property type="match status" value="1"/>
</dbReference>
<comment type="caution">
    <text evidence="3">The sequence shown here is derived from an EMBL/GenBank/DDBJ whole genome shotgun (WGS) entry which is preliminary data.</text>
</comment>
<dbReference type="SUPFAM" id="SSF48452">
    <property type="entry name" value="TPR-like"/>
    <property type="match status" value="2"/>
</dbReference>
<dbReference type="RefSeq" id="WP_168095200.1">
    <property type="nucleotide sequence ID" value="NZ_JAATER010000370.1"/>
</dbReference>